<reference evidence="15 16" key="1">
    <citation type="submission" date="2015-01" db="EMBL/GenBank/DDBJ databases">
        <title>The Genome Sequence of Cladophialophora immunda CBS83496.</title>
        <authorList>
            <consortium name="The Broad Institute Genomics Platform"/>
            <person name="Cuomo C."/>
            <person name="de Hoog S."/>
            <person name="Gorbushina A."/>
            <person name="Stielow B."/>
            <person name="Teixiera M."/>
            <person name="Abouelleil A."/>
            <person name="Chapman S.B."/>
            <person name="Priest M."/>
            <person name="Young S.K."/>
            <person name="Wortman J."/>
            <person name="Nusbaum C."/>
            <person name="Birren B."/>
        </authorList>
    </citation>
    <scope>NUCLEOTIDE SEQUENCE [LARGE SCALE GENOMIC DNA]</scope>
    <source>
        <strain evidence="15 16">CBS 83496</strain>
    </source>
</reference>
<evidence type="ECO:0000256" key="4">
    <source>
        <dbReference type="ARBA" id="ARBA00022617"/>
    </source>
</evidence>
<dbReference type="PRINTS" id="PR00463">
    <property type="entry name" value="EP450I"/>
</dbReference>
<gene>
    <name evidence="15" type="ORF">PV07_11947</name>
</gene>
<dbReference type="GO" id="GO:0016705">
    <property type="term" value="F:oxidoreductase activity, acting on paired donors, with incorporation or reduction of molecular oxygen"/>
    <property type="evidence" value="ECO:0007669"/>
    <property type="project" value="InterPro"/>
</dbReference>
<evidence type="ECO:0000256" key="2">
    <source>
        <dbReference type="ARBA" id="ARBA00004167"/>
    </source>
</evidence>
<keyword evidence="11 14" id="KW-0472">Membrane</keyword>
<evidence type="ECO:0000313" key="16">
    <source>
        <dbReference type="Proteomes" id="UP000054466"/>
    </source>
</evidence>
<dbReference type="FunFam" id="1.10.630.10:FF:000069">
    <property type="entry name" value="Cytochrome P450, putative (Eurofung)"/>
    <property type="match status" value="1"/>
</dbReference>
<comment type="cofactor">
    <cofactor evidence="1 12">
        <name>heme</name>
        <dbReference type="ChEBI" id="CHEBI:30413"/>
    </cofactor>
</comment>
<dbReference type="HOGENOM" id="CLU_001570_14_4_1"/>
<evidence type="ECO:0000256" key="12">
    <source>
        <dbReference type="PIRSR" id="PIRSR602401-1"/>
    </source>
</evidence>
<evidence type="ECO:0008006" key="17">
    <source>
        <dbReference type="Google" id="ProtNLM"/>
    </source>
</evidence>
<evidence type="ECO:0000256" key="8">
    <source>
        <dbReference type="ARBA" id="ARBA00023002"/>
    </source>
</evidence>
<dbReference type="InterPro" id="IPR017972">
    <property type="entry name" value="Cyt_P450_CS"/>
</dbReference>
<dbReference type="GeneID" id="27351141"/>
<organism evidence="15 16">
    <name type="scientific">Cladophialophora immunda</name>
    <dbReference type="NCBI Taxonomy" id="569365"/>
    <lineage>
        <taxon>Eukaryota</taxon>
        <taxon>Fungi</taxon>
        <taxon>Dikarya</taxon>
        <taxon>Ascomycota</taxon>
        <taxon>Pezizomycotina</taxon>
        <taxon>Eurotiomycetes</taxon>
        <taxon>Chaetothyriomycetidae</taxon>
        <taxon>Chaetothyriales</taxon>
        <taxon>Herpotrichiellaceae</taxon>
        <taxon>Cladophialophora</taxon>
    </lineage>
</organism>
<evidence type="ECO:0000313" key="15">
    <source>
        <dbReference type="EMBL" id="KIW23770.1"/>
    </source>
</evidence>
<name>A0A0D2BZM4_9EURO</name>
<dbReference type="RefSeq" id="XP_016243986.1">
    <property type="nucleotide sequence ID" value="XM_016399424.1"/>
</dbReference>
<dbReference type="InterPro" id="IPR002401">
    <property type="entry name" value="Cyt_P450_E_grp-I"/>
</dbReference>
<dbReference type="STRING" id="569365.A0A0D2BZM4"/>
<dbReference type="OrthoDB" id="3945418at2759"/>
<keyword evidence="4 12" id="KW-0349">Heme</keyword>
<evidence type="ECO:0000256" key="11">
    <source>
        <dbReference type="ARBA" id="ARBA00023136"/>
    </source>
</evidence>
<protein>
    <recommendedName>
        <fullName evidence="17">Cytochrome P450</fullName>
    </recommendedName>
</protein>
<keyword evidence="7 14" id="KW-1133">Transmembrane helix</keyword>
<dbReference type="InterPro" id="IPR001128">
    <property type="entry name" value="Cyt_P450"/>
</dbReference>
<keyword evidence="16" id="KW-1185">Reference proteome</keyword>
<dbReference type="PANTHER" id="PTHR24305:SF157">
    <property type="entry name" value="N-ACETYLTRYPTOPHAN 6-HYDROXYLASE IVOC-RELATED"/>
    <property type="match status" value="1"/>
</dbReference>
<keyword evidence="9 12" id="KW-0408">Iron</keyword>
<evidence type="ECO:0000256" key="3">
    <source>
        <dbReference type="ARBA" id="ARBA00010617"/>
    </source>
</evidence>
<dbReference type="GO" id="GO:0016020">
    <property type="term" value="C:membrane"/>
    <property type="evidence" value="ECO:0007669"/>
    <property type="project" value="UniProtKB-SubCell"/>
</dbReference>
<keyword evidence="10 13" id="KW-0503">Monooxygenase</keyword>
<dbReference type="GO" id="GO:0004497">
    <property type="term" value="F:monooxygenase activity"/>
    <property type="evidence" value="ECO:0007669"/>
    <property type="project" value="UniProtKB-KW"/>
</dbReference>
<dbReference type="Proteomes" id="UP000054466">
    <property type="component" value="Unassembled WGS sequence"/>
</dbReference>
<sequence length="516" mass="58586">MASSYFEILPKASLTAPLAVLVTTWLLYLVSLAVNRLYLSPLAKFPGPKAAALSRWYELYYEVVLKGQYSRRIDEMHREYGPIVRVAPDELHIKDSDFFDELYVKVPRVDKHDWAAGRFGNHGSIITTADFALHRRRRAALNPFFSKRSIVDFQPVIRQKVELLSKKVREYKAKDAPVVLSEAFPAFAGDIITEYSFGICYNHLDSPDFSESFHAAFMAVGEFGHVAVQFPWFHPLLNSLPHGLVRKMQPALGSLLRLQVDLRNMIKRLTEGDGLGEGKFSHRTIFHDLLQSALPPEDKGNRRMADEAQTVIGGGLETTAWALSVASFHIVNNPKIYQRLHEEIVQVMPDAASIPDLLEVEKLPYLRACITEAVRLSYGISARNPRVLNQPLQYKQWTIPPRTVVGMSIVDVHHDEAIFPDSHSYIPERWLGNPKAPNGSPLDRYFVGFGKGSRSCLGINLAYAELFLLMAALFRRFWFELFETDKSDVELKHDFFLPSPKLDSKGVRVKVVEVYE</sequence>
<evidence type="ECO:0000256" key="6">
    <source>
        <dbReference type="ARBA" id="ARBA00022723"/>
    </source>
</evidence>
<dbReference type="PRINTS" id="PR00385">
    <property type="entry name" value="P450"/>
</dbReference>
<proteinExistence type="inferred from homology"/>
<keyword evidence="6 12" id="KW-0479">Metal-binding</keyword>
<comment type="similarity">
    <text evidence="3 13">Belongs to the cytochrome P450 family.</text>
</comment>
<evidence type="ECO:0000256" key="1">
    <source>
        <dbReference type="ARBA" id="ARBA00001971"/>
    </source>
</evidence>
<dbReference type="GO" id="GO:0020037">
    <property type="term" value="F:heme binding"/>
    <property type="evidence" value="ECO:0007669"/>
    <property type="project" value="InterPro"/>
</dbReference>
<feature type="binding site" description="axial binding residue" evidence="12">
    <location>
        <position position="456"/>
    </location>
    <ligand>
        <name>heme</name>
        <dbReference type="ChEBI" id="CHEBI:30413"/>
    </ligand>
    <ligandPart>
        <name>Fe</name>
        <dbReference type="ChEBI" id="CHEBI:18248"/>
    </ligandPart>
</feature>
<evidence type="ECO:0000256" key="10">
    <source>
        <dbReference type="ARBA" id="ARBA00023033"/>
    </source>
</evidence>
<keyword evidence="5 14" id="KW-0812">Transmembrane</keyword>
<comment type="subcellular location">
    <subcellularLocation>
        <location evidence="2">Membrane</location>
        <topology evidence="2">Single-pass membrane protein</topology>
    </subcellularLocation>
</comment>
<dbReference type="VEuPathDB" id="FungiDB:PV07_11947"/>
<dbReference type="PROSITE" id="PS00086">
    <property type="entry name" value="CYTOCHROME_P450"/>
    <property type="match status" value="1"/>
</dbReference>
<dbReference type="Gene3D" id="1.10.630.10">
    <property type="entry name" value="Cytochrome P450"/>
    <property type="match status" value="1"/>
</dbReference>
<dbReference type="AlphaFoldDB" id="A0A0D2BZM4"/>
<evidence type="ECO:0000256" key="14">
    <source>
        <dbReference type="SAM" id="Phobius"/>
    </source>
</evidence>
<evidence type="ECO:0000256" key="7">
    <source>
        <dbReference type="ARBA" id="ARBA00022989"/>
    </source>
</evidence>
<evidence type="ECO:0000256" key="5">
    <source>
        <dbReference type="ARBA" id="ARBA00022692"/>
    </source>
</evidence>
<dbReference type="GO" id="GO:0005506">
    <property type="term" value="F:iron ion binding"/>
    <property type="evidence" value="ECO:0007669"/>
    <property type="project" value="InterPro"/>
</dbReference>
<evidence type="ECO:0000256" key="9">
    <source>
        <dbReference type="ARBA" id="ARBA00023004"/>
    </source>
</evidence>
<feature type="transmembrane region" description="Helical" evidence="14">
    <location>
        <begin position="12"/>
        <end position="34"/>
    </location>
</feature>
<dbReference type="SUPFAM" id="SSF48264">
    <property type="entry name" value="Cytochrome P450"/>
    <property type="match status" value="1"/>
</dbReference>
<dbReference type="InterPro" id="IPR036396">
    <property type="entry name" value="Cyt_P450_sf"/>
</dbReference>
<dbReference type="Pfam" id="PF00067">
    <property type="entry name" value="p450"/>
    <property type="match status" value="1"/>
</dbReference>
<dbReference type="EMBL" id="KN847046">
    <property type="protein sequence ID" value="KIW23770.1"/>
    <property type="molecule type" value="Genomic_DNA"/>
</dbReference>
<keyword evidence="8 13" id="KW-0560">Oxidoreductase</keyword>
<dbReference type="PANTHER" id="PTHR24305">
    <property type="entry name" value="CYTOCHROME P450"/>
    <property type="match status" value="1"/>
</dbReference>
<dbReference type="CDD" id="cd11062">
    <property type="entry name" value="CYP58-like"/>
    <property type="match status" value="1"/>
</dbReference>
<evidence type="ECO:0000256" key="13">
    <source>
        <dbReference type="RuleBase" id="RU000461"/>
    </source>
</evidence>
<accession>A0A0D2BZM4</accession>
<dbReference type="InterPro" id="IPR050121">
    <property type="entry name" value="Cytochrome_P450_monoxygenase"/>
</dbReference>